<organism evidence="2 3">
    <name type="scientific">Metschnikowia bicuspidata</name>
    <dbReference type="NCBI Taxonomy" id="27322"/>
    <lineage>
        <taxon>Eukaryota</taxon>
        <taxon>Fungi</taxon>
        <taxon>Dikarya</taxon>
        <taxon>Ascomycota</taxon>
        <taxon>Saccharomycotina</taxon>
        <taxon>Pichiomycetes</taxon>
        <taxon>Metschnikowiaceae</taxon>
        <taxon>Metschnikowia</taxon>
    </lineage>
</organism>
<evidence type="ECO:0000313" key="3">
    <source>
        <dbReference type="Proteomes" id="UP000268321"/>
    </source>
</evidence>
<dbReference type="EMBL" id="ML004445">
    <property type="protein sequence ID" value="RKP31202.1"/>
    <property type="molecule type" value="Genomic_DNA"/>
</dbReference>
<dbReference type="SMART" id="SM00164">
    <property type="entry name" value="TBC"/>
    <property type="match status" value="1"/>
</dbReference>
<reference evidence="3" key="1">
    <citation type="journal article" date="2018" name="Nat. Microbiol.">
        <title>Leveraging single-cell genomics to expand the fungal tree of life.</title>
        <authorList>
            <person name="Ahrendt S.R."/>
            <person name="Quandt C.A."/>
            <person name="Ciobanu D."/>
            <person name="Clum A."/>
            <person name="Salamov A."/>
            <person name="Andreopoulos B."/>
            <person name="Cheng J.F."/>
            <person name="Woyke T."/>
            <person name="Pelin A."/>
            <person name="Henrissat B."/>
            <person name="Reynolds N.K."/>
            <person name="Benny G.L."/>
            <person name="Smith M.E."/>
            <person name="James T.Y."/>
            <person name="Grigoriev I.V."/>
        </authorList>
    </citation>
    <scope>NUCLEOTIDE SEQUENCE [LARGE SCALE GENOMIC DNA]</scope>
    <source>
        <strain evidence="3">Baker2002</strain>
    </source>
</reference>
<dbReference type="InterPro" id="IPR035969">
    <property type="entry name" value="Rab-GAP_TBC_sf"/>
</dbReference>
<dbReference type="OrthoDB" id="294251at2759"/>
<dbReference type="GO" id="GO:0005096">
    <property type="term" value="F:GTPase activator activity"/>
    <property type="evidence" value="ECO:0007669"/>
    <property type="project" value="TreeGrafter"/>
</dbReference>
<dbReference type="Pfam" id="PF00566">
    <property type="entry name" value="RabGAP-TBC"/>
    <property type="match status" value="1"/>
</dbReference>
<dbReference type="PANTHER" id="PTHR47219">
    <property type="entry name" value="RAB GTPASE-ACTIVATING PROTEIN 1-LIKE"/>
    <property type="match status" value="1"/>
</dbReference>
<dbReference type="InterPro" id="IPR000195">
    <property type="entry name" value="Rab-GAP-TBC_dom"/>
</dbReference>
<dbReference type="Gene3D" id="1.10.8.270">
    <property type="entry name" value="putative rabgap domain of human tbc1 domain family member 14 like domains"/>
    <property type="match status" value="1"/>
</dbReference>
<keyword evidence="3" id="KW-1185">Reference proteome</keyword>
<feature type="domain" description="Rab-GAP TBC" evidence="1">
    <location>
        <begin position="410"/>
        <end position="624"/>
    </location>
</feature>
<accession>A0A4P9ZFH3</accession>
<gene>
    <name evidence="2" type="ORF">METBISCDRAFT_22633</name>
</gene>
<evidence type="ECO:0000313" key="2">
    <source>
        <dbReference type="EMBL" id="RKP31202.1"/>
    </source>
</evidence>
<proteinExistence type="predicted"/>
<evidence type="ECO:0000259" key="1">
    <source>
        <dbReference type="PROSITE" id="PS50086"/>
    </source>
</evidence>
<dbReference type="AlphaFoldDB" id="A0A4P9ZFH3"/>
<dbReference type="PANTHER" id="PTHR47219:SF20">
    <property type="entry name" value="TBC1 DOMAIN FAMILY MEMBER 2B"/>
    <property type="match status" value="1"/>
</dbReference>
<sequence length="689" mass="76596">MRALFPETDALPHTLASENVHTWSDAQIARLVSIKFNNDPYALVRQLSRDHCAKETDLILLREEHARRENALVHMCMESGNLSSIDVDRRLNALTRETDVHKVLSGLVHDAVLTSLDCSFARETSSSAVSECSGPEMETEVRAEPQNDGRWSQWLPWHNCSNDNLRRENADLTETKVRKIAVDCRIDLAMRLLDPKRGQYTGILEHSRNGGNRGLVPAELSEVTSAVELDTIGPCFTPTIPATPFATDKFGFVSEPSLGGGNRAKSHSSSAETRVSPCLQGDAQVLSPAATPTPVSSFNVPETNVTRTTVDTYPESTKEAFTEALGRLKLLSEQSLASSKHQMRQWDALIKNICGAALPRSDEDVHAGAIGPKAAYLRRNTRVLRRRVFDGYWADNALFMQLQRLVYHGGIPPKHRNRLWYELSGAKNRAVAGEYARLVAQGQHTLDPQLHSSIDQIRLDVHRTLPSNVYFANQHTQEPGPQAEGLENILTAFAAHLPHIGYCQGMNKLAGSLMLGINESHAHGGVPLSEEAAFWLFVAVVEDILPSYGDCNFFHAEALALVRDDCDAFWRSYETRLPRLARHLALLAVELPVVVISWWMGVFTEAVLSLDLWLRLLDGLLIAEDLRVLFHAYTLAVLGQYERILLECSSADAVYVFVNQVKRGNGPNVRSDEFMSVAAVFERLLGNCR</sequence>
<dbReference type="GO" id="GO:0031267">
    <property type="term" value="F:small GTPase binding"/>
    <property type="evidence" value="ECO:0007669"/>
    <property type="project" value="TreeGrafter"/>
</dbReference>
<dbReference type="Gene3D" id="1.10.472.80">
    <property type="entry name" value="Ypt/Rab-GAP domain of gyp1p, domain 3"/>
    <property type="match status" value="1"/>
</dbReference>
<dbReference type="Proteomes" id="UP000268321">
    <property type="component" value="Unassembled WGS sequence"/>
</dbReference>
<dbReference type="PROSITE" id="PS50086">
    <property type="entry name" value="TBC_RABGAP"/>
    <property type="match status" value="1"/>
</dbReference>
<dbReference type="InterPro" id="IPR050302">
    <property type="entry name" value="Rab_GAP_TBC_domain"/>
</dbReference>
<name>A0A4P9ZFH3_9ASCO</name>
<dbReference type="GO" id="GO:0030427">
    <property type="term" value="C:site of polarized growth"/>
    <property type="evidence" value="ECO:0007669"/>
    <property type="project" value="UniProtKB-ARBA"/>
</dbReference>
<protein>
    <recommendedName>
        <fullName evidence="1">Rab-GAP TBC domain-containing protein</fullName>
    </recommendedName>
</protein>
<dbReference type="SUPFAM" id="SSF47923">
    <property type="entry name" value="Ypt/Rab-GAP domain of gyp1p"/>
    <property type="match status" value="2"/>
</dbReference>